<name>A0AAP0Q9K3_9MAGN</name>
<comment type="caution">
    <text evidence="2">The sequence shown here is derived from an EMBL/GenBank/DDBJ whole genome shotgun (WGS) entry which is preliminary data.</text>
</comment>
<dbReference type="PANTHER" id="PTHR33790">
    <property type="entry name" value="OS05G0344200 PROTEIN"/>
    <property type="match status" value="1"/>
</dbReference>
<organism evidence="2 3">
    <name type="scientific">Stephania yunnanensis</name>
    <dbReference type="NCBI Taxonomy" id="152371"/>
    <lineage>
        <taxon>Eukaryota</taxon>
        <taxon>Viridiplantae</taxon>
        <taxon>Streptophyta</taxon>
        <taxon>Embryophyta</taxon>
        <taxon>Tracheophyta</taxon>
        <taxon>Spermatophyta</taxon>
        <taxon>Magnoliopsida</taxon>
        <taxon>Ranunculales</taxon>
        <taxon>Menispermaceae</taxon>
        <taxon>Menispermoideae</taxon>
        <taxon>Cissampelideae</taxon>
        <taxon>Stephania</taxon>
    </lineage>
</organism>
<feature type="region of interest" description="Disordered" evidence="1">
    <location>
        <begin position="120"/>
        <end position="143"/>
    </location>
</feature>
<evidence type="ECO:0000313" key="2">
    <source>
        <dbReference type="EMBL" id="KAK9168011.1"/>
    </source>
</evidence>
<dbReference type="AlphaFoldDB" id="A0AAP0Q9K3"/>
<evidence type="ECO:0000256" key="1">
    <source>
        <dbReference type="SAM" id="MobiDB-lite"/>
    </source>
</evidence>
<dbReference type="InterPro" id="IPR040414">
    <property type="entry name" value="CID1/CID2"/>
</dbReference>
<sequence length="143" mass="16737">MVESECAVIWSRLNPNAAAFVPVSAYREVEDFSDQWWDLVHTTPLFRDYWIQERFLDPQNAPHIPSIHQEEVEVEVEVEEEEEDYYYYYCDGLDDGASLGLSKRGSGWGRGTAEIPKYSQKAPKMVRVKVRPRPRPRPIHQPR</sequence>
<gene>
    <name evidence="2" type="ORF">Syun_000151</name>
</gene>
<dbReference type="PANTHER" id="PTHR33790:SF1">
    <property type="entry name" value="PROTEIN EARLY RESPONSIVE TO DEHYDRATION 15"/>
    <property type="match status" value="1"/>
</dbReference>
<accession>A0AAP0Q9K3</accession>
<feature type="compositionally biased region" description="Basic residues" evidence="1">
    <location>
        <begin position="124"/>
        <end position="143"/>
    </location>
</feature>
<evidence type="ECO:0000313" key="3">
    <source>
        <dbReference type="Proteomes" id="UP001420932"/>
    </source>
</evidence>
<protein>
    <submittedName>
        <fullName evidence="2">Uncharacterized protein</fullName>
    </submittedName>
</protein>
<dbReference type="Proteomes" id="UP001420932">
    <property type="component" value="Unassembled WGS sequence"/>
</dbReference>
<keyword evidence="3" id="KW-1185">Reference proteome</keyword>
<proteinExistence type="predicted"/>
<reference evidence="2 3" key="1">
    <citation type="submission" date="2024-01" db="EMBL/GenBank/DDBJ databases">
        <title>Genome assemblies of Stephania.</title>
        <authorList>
            <person name="Yang L."/>
        </authorList>
    </citation>
    <scope>NUCLEOTIDE SEQUENCE [LARGE SCALE GENOMIC DNA]</scope>
    <source>
        <strain evidence="2">YNDBR</strain>
        <tissue evidence="2">Leaf</tissue>
    </source>
</reference>
<dbReference type="EMBL" id="JBBNAF010000001">
    <property type="protein sequence ID" value="KAK9168011.1"/>
    <property type="molecule type" value="Genomic_DNA"/>
</dbReference>